<evidence type="ECO:0000256" key="6">
    <source>
        <dbReference type="ARBA" id="ARBA00023033"/>
    </source>
</evidence>
<dbReference type="InterPro" id="IPR002401">
    <property type="entry name" value="Cyt_P450_E_grp-I"/>
</dbReference>
<keyword evidence="6" id="KW-0503">Monooxygenase</keyword>
<evidence type="ECO:0000313" key="8">
    <source>
        <dbReference type="EMBL" id="KAK3386810.1"/>
    </source>
</evidence>
<reference evidence="8" key="2">
    <citation type="submission" date="2023-06" db="EMBL/GenBank/DDBJ databases">
        <authorList>
            <consortium name="Lawrence Berkeley National Laboratory"/>
            <person name="Haridas S."/>
            <person name="Hensen N."/>
            <person name="Bonometti L."/>
            <person name="Westerberg I."/>
            <person name="Brannstrom I.O."/>
            <person name="Guillou S."/>
            <person name="Cros-Aarteil S."/>
            <person name="Calhoun S."/>
            <person name="Kuo A."/>
            <person name="Mondo S."/>
            <person name="Pangilinan J."/>
            <person name="Riley R."/>
            <person name="LaButti K."/>
            <person name="Andreopoulos B."/>
            <person name="Lipzen A."/>
            <person name="Chen C."/>
            <person name="Yanf M."/>
            <person name="Daum C."/>
            <person name="Ng V."/>
            <person name="Clum A."/>
            <person name="Steindorff A."/>
            <person name="Ohm R."/>
            <person name="Martin F."/>
            <person name="Silar P."/>
            <person name="Natvig D."/>
            <person name="Lalanne C."/>
            <person name="Gautier V."/>
            <person name="Ament-velasquez S.L."/>
            <person name="Kruys A."/>
            <person name="Hutchinson M.I."/>
            <person name="Powell A.J."/>
            <person name="Barry K."/>
            <person name="Miller A.N."/>
            <person name="Grigoriev I.V."/>
            <person name="Debuchy R."/>
            <person name="Gladieux P."/>
            <person name="Thoren M.H."/>
            <person name="Johannesson H."/>
        </authorList>
    </citation>
    <scope>NUCLEOTIDE SEQUENCE</scope>
    <source>
        <strain evidence="8">CBS 232.78</strain>
    </source>
</reference>
<dbReference type="GO" id="GO:0020037">
    <property type="term" value="F:heme binding"/>
    <property type="evidence" value="ECO:0007669"/>
    <property type="project" value="InterPro"/>
</dbReference>
<organism evidence="8 9">
    <name type="scientific">Podospora didyma</name>
    <dbReference type="NCBI Taxonomy" id="330526"/>
    <lineage>
        <taxon>Eukaryota</taxon>
        <taxon>Fungi</taxon>
        <taxon>Dikarya</taxon>
        <taxon>Ascomycota</taxon>
        <taxon>Pezizomycotina</taxon>
        <taxon>Sordariomycetes</taxon>
        <taxon>Sordariomycetidae</taxon>
        <taxon>Sordariales</taxon>
        <taxon>Podosporaceae</taxon>
        <taxon>Podospora</taxon>
    </lineage>
</organism>
<evidence type="ECO:0000256" key="3">
    <source>
        <dbReference type="ARBA" id="ARBA00022723"/>
    </source>
</evidence>
<dbReference type="PRINTS" id="PR00385">
    <property type="entry name" value="P450"/>
</dbReference>
<comment type="cofactor">
    <cofactor evidence="7">
        <name>heme</name>
        <dbReference type="ChEBI" id="CHEBI:30413"/>
    </cofactor>
</comment>
<name>A0AAE0NSG8_9PEZI</name>
<dbReference type="InterPro" id="IPR036396">
    <property type="entry name" value="Cyt_P450_sf"/>
</dbReference>
<dbReference type="PANTHER" id="PTHR24291:SF50">
    <property type="entry name" value="BIFUNCTIONAL ALBAFLAVENONE MONOOXYGENASE_TERPENE SYNTHASE"/>
    <property type="match status" value="1"/>
</dbReference>
<evidence type="ECO:0000313" key="9">
    <source>
        <dbReference type="Proteomes" id="UP001285441"/>
    </source>
</evidence>
<dbReference type="PRINTS" id="PR00463">
    <property type="entry name" value="EP450I"/>
</dbReference>
<keyword evidence="5 7" id="KW-0408">Iron</keyword>
<dbReference type="InterPro" id="IPR050196">
    <property type="entry name" value="Cytochrome_P450_Monoox"/>
</dbReference>
<evidence type="ECO:0000256" key="2">
    <source>
        <dbReference type="ARBA" id="ARBA00022617"/>
    </source>
</evidence>
<keyword evidence="4" id="KW-0560">Oxidoreductase</keyword>
<evidence type="ECO:0000256" key="1">
    <source>
        <dbReference type="ARBA" id="ARBA00010617"/>
    </source>
</evidence>
<evidence type="ECO:0000256" key="4">
    <source>
        <dbReference type="ARBA" id="ARBA00023002"/>
    </source>
</evidence>
<dbReference type="InterPro" id="IPR001128">
    <property type="entry name" value="Cyt_P450"/>
</dbReference>
<dbReference type="Gene3D" id="1.10.630.10">
    <property type="entry name" value="Cytochrome P450"/>
    <property type="match status" value="1"/>
</dbReference>
<protein>
    <submittedName>
        <fullName evidence="8">Cytochrome P450</fullName>
    </submittedName>
</protein>
<comment type="caution">
    <text evidence="8">The sequence shown here is derived from an EMBL/GenBank/DDBJ whole genome shotgun (WGS) entry which is preliminary data.</text>
</comment>
<dbReference type="GO" id="GO:0005506">
    <property type="term" value="F:iron ion binding"/>
    <property type="evidence" value="ECO:0007669"/>
    <property type="project" value="InterPro"/>
</dbReference>
<comment type="similarity">
    <text evidence="1">Belongs to the cytochrome P450 family.</text>
</comment>
<proteinExistence type="inferred from homology"/>
<evidence type="ECO:0000256" key="7">
    <source>
        <dbReference type="PIRSR" id="PIRSR602401-1"/>
    </source>
</evidence>
<dbReference type="Proteomes" id="UP001285441">
    <property type="component" value="Unassembled WGS sequence"/>
</dbReference>
<sequence>MIAAGHETTAGALLWASYAIVRHPNTQTRLGDEILDMLAETPTPDYVEIEGLNEFLAREAIRDVVMKGVLILKGTTVMAMPAAIQLHPRIRGDDAEEFNPDRWERKPVDSHAFAAFLQGPRLCVGQVFSRCEFKIIPIELLSKFRFEATPETGEDCTRQP</sequence>
<dbReference type="Pfam" id="PF00067">
    <property type="entry name" value="p450"/>
    <property type="match status" value="2"/>
</dbReference>
<dbReference type="GO" id="GO:0016705">
    <property type="term" value="F:oxidoreductase activity, acting on paired donors, with incorporation or reduction of molecular oxygen"/>
    <property type="evidence" value="ECO:0007669"/>
    <property type="project" value="InterPro"/>
</dbReference>
<feature type="binding site" description="axial binding residue" evidence="7">
    <location>
        <position position="123"/>
    </location>
    <ligand>
        <name>heme</name>
        <dbReference type="ChEBI" id="CHEBI:30413"/>
    </ligand>
    <ligandPart>
        <name>Fe</name>
        <dbReference type="ChEBI" id="CHEBI:18248"/>
    </ligandPart>
</feature>
<reference evidence="8" key="1">
    <citation type="journal article" date="2023" name="Mol. Phylogenet. Evol.">
        <title>Genome-scale phylogeny and comparative genomics of the fungal order Sordariales.</title>
        <authorList>
            <person name="Hensen N."/>
            <person name="Bonometti L."/>
            <person name="Westerberg I."/>
            <person name="Brannstrom I.O."/>
            <person name="Guillou S."/>
            <person name="Cros-Aarteil S."/>
            <person name="Calhoun S."/>
            <person name="Haridas S."/>
            <person name="Kuo A."/>
            <person name="Mondo S."/>
            <person name="Pangilinan J."/>
            <person name="Riley R."/>
            <person name="LaButti K."/>
            <person name="Andreopoulos B."/>
            <person name="Lipzen A."/>
            <person name="Chen C."/>
            <person name="Yan M."/>
            <person name="Daum C."/>
            <person name="Ng V."/>
            <person name="Clum A."/>
            <person name="Steindorff A."/>
            <person name="Ohm R.A."/>
            <person name="Martin F."/>
            <person name="Silar P."/>
            <person name="Natvig D.O."/>
            <person name="Lalanne C."/>
            <person name="Gautier V."/>
            <person name="Ament-Velasquez S.L."/>
            <person name="Kruys A."/>
            <person name="Hutchinson M.I."/>
            <person name="Powell A.J."/>
            <person name="Barry K."/>
            <person name="Miller A.N."/>
            <person name="Grigoriev I.V."/>
            <person name="Debuchy R."/>
            <person name="Gladieux P."/>
            <person name="Hiltunen Thoren M."/>
            <person name="Johannesson H."/>
        </authorList>
    </citation>
    <scope>NUCLEOTIDE SEQUENCE</scope>
    <source>
        <strain evidence="8">CBS 232.78</strain>
    </source>
</reference>
<dbReference type="PANTHER" id="PTHR24291">
    <property type="entry name" value="CYTOCHROME P450 FAMILY 4"/>
    <property type="match status" value="1"/>
</dbReference>
<evidence type="ECO:0000256" key="5">
    <source>
        <dbReference type="ARBA" id="ARBA00023004"/>
    </source>
</evidence>
<dbReference type="EMBL" id="JAULSW010000003">
    <property type="protein sequence ID" value="KAK3386810.1"/>
    <property type="molecule type" value="Genomic_DNA"/>
</dbReference>
<keyword evidence="3 7" id="KW-0479">Metal-binding</keyword>
<keyword evidence="9" id="KW-1185">Reference proteome</keyword>
<dbReference type="AlphaFoldDB" id="A0AAE0NSG8"/>
<dbReference type="SUPFAM" id="SSF48264">
    <property type="entry name" value="Cytochrome P450"/>
    <property type="match status" value="1"/>
</dbReference>
<gene>
    <name evidence="8" type="ORF">B0H63DRAFT_520885</name>
</gene>
<keyword evidence="2 7" id="KW-0349">Heme</keyword>
<dbReference type="GO" id="GO:0004497">
    <property type="term" value="F:monooxygenase activity"/>
    <property type="evidence" value="ECO:0007669"/>
    <property type="project" value="UniProtKB-KW"/>
</dbReference>
<accession>A0AAE0NSG8</accession>